<dbReference type="VEuPathDB" id="PlasmoDB:PBANKA_1333300"/>
<dbReference type="OMA" id="FHENVNI"/>
<organism evidence="3 4">
    <name type="scientific">Plasmodium berghei</name>
    <dbReference type="NCBI Taxonomy" id="5821"/>
    <lineage>
        <taxon>Eukaryota</taxon>
        <taxon>Sar</taxon>
        <taxon>Alveolata</taxon>
        <taxon>Apicomplexa</taxon>
        <taxon>Aconoidasida</taxon>
        <taxon>Haemosporida</taxon>
        <taxon>Plasmodiidae</taxon>
        <taxon>Plasmodium</taxon>
        <taxon>Plasmodium (Vinckeia)</taxon>
    </lineage>
</organism>
<dbReference type="GO" id="GO:0007021">
    <property type="term" value="P:tubulin complex assembly"/>
    <property type="evidence" value="ECO:0007669"/>
    <property type="project" value="InterPro"/>
</dbReference>
<dbReference type="PANTHER" id="PTHR12658">
    <property type="entry name" value="BETA-TUBULIN COFACTOR D"/>
    <property type="match status" value="1"/>
</dbReference>
<keyword evidence="2" id="KW-1133">Transmembrane helix</keyword>
<sequence length="2151" mass="257169">MENTESFFREHKIVEEKIDIIKAYLNEDDDEIIKGYSVILENLNYLNNCLNSYREAKTVLDPHLVLLVHAFFEFLKKSFNKLGSLLTYFRTKLENEKKNLQKIDFITNENEEIKKEKFNKVVDNDRGLFHEMKDDEQIQCEYNMLKLYTIVEEIYKYYNTLISIRGEKKVKTLFPCDSFFLNAIVNMLITLKKENDVHNYISNLNFKKTDENNSWVILYVLIIWLSFCLYIPFDVLSINKNMLMNVQEIYYYYIQKNDKTKDACSVLYSQFLSREDVCKSQTCFNNFVIFSKEILNKLILTQTQYKSKEINDDLYFINNPNLPKFCLTKYTNILVYGVLLTHKKILKKLDKKVLRNYANFYTFFFIHNHKIWDFTQISKSLKILCLRYYALLFLEKKKKNENITDSPVSCNMINEFKTDYSKMGELVQIETNKNTIENDNHIKINKAKENCLEKEHDLFNKFPLFLDINEVFILYQKSKENNCSEYNNNELDNVKESKQYTCEKDIMVIINILFFYFNDNSNNIRWCLSKSFGNILIYLNEENVNTIINKFNELKKYKDNNILSTINYTFFHSIFHKNSLSISTLNYLMNIIIRSLYMNNDKIYPSVFVLLYSLFKYNKYIKMYYYEKKDNIIIFFFFHLIFSKLIIMSLLEDNINIRKSAISLLQIFIGKFNFFYNFSTDIKGTSTDNLKQNIRPNHSSAFNDSNNNNIYRGSTVEDIHVSDTGNKECVNTQKDNCQNIFYLDIISFCNLFFNHSKISNYYEHLKNFPNDLCEYKIEQSNDENEEKANYEKTRQNMDKIKNKIFKKNIKMLSTCNFNELINFKQSVIIKSKVIGNFFMYRYPIIYHLYTDKIFHENVNIRILSSESLANFADLDNYYFIKVVLPFLVNKSYEENVYIKHGAIICISKILLKLKMNIDENMQNEIKQILIHSEKKRVYKYKKGEILRHSLCLLAQTICQCNYFSVKKNTYTFFMDIMHNNLFHYNEIIQFNASKLFYYIPVYISSPENSIKYVYQVLDNFVKERNNFIYLKGYLILLCFINESIISHVCSDLFYFLYNILKKCTTYYKVKQKCIPLLESKANHKYDIENKNEKEDLIDTQSINRKNKFKYIEFDLYPIDFNMKIFCLFALFNIVDKIRKTYITDFLSLYTDFTISFDGIVESKIPKKNKLNKKKQINSNPIKISKFDQDQNNADKSENSNDSSYIIDKTNCENNAGLLNTKIKQTKEKRNTSFYMKKNINILKKKMNWEQVIEKGKQNGKNIFQFNLDMDKIAKILILYLQEYLYEHDTGDSHVYVREVALELATFLLTSYPLFFFRKTPDEVNINAKDNETDDMELESSENDIFVKEPNRNGKVNGKINYTQNNKTYFYETLNSDDSFEYDEESEPRKLPNDKKKKNIDMYILFEIKKEYINIFIQLLLKLLCEKNVRTHKKCLFLLNYLFNYSNFNEKGEKENFPFINIFNKYCHDFSYELYMKKKIDDNIRKSKINIHKYLSSYYTDISSVFENIIMHVCDYHEPIYLKSRTDKIRPPFNHIKSISSKDSGNCTGNGSERENGNETSCHQKSGKYRNCNCTYDEEITSIYFNKNYKYELIKTIFNKINNFIYLYNYALKYTSFSIFHKNKFNSTRKGVIKIHSSFTSKKNEKEIIENKNDREKIENMQQAGQIDFMIEDICINEHFIDEINLSENEEKMCVEDEMLIKNTHFLLDKTKKNISVIKYLEYNETYLYTHIFYLLFLNKYNYYIINGFFNSLCYYSSSTEYSNYEYTNLLKKGKKETIDFLFLEFIMKYKDIYTFGYVRDNLLFLYIRYYVKYYKNYDYEIVGNILLEYDGNKLKGLNSNSEKNNLKNGLINSNCVQENQSKIISVDNTDTTTTDYDLPMYTENNEFSLYEYNMHVIDLEEIILLEKKYEKFNFSKNLFHNYNIFLDTNTVFLHNSKKIYKNNLNEDKPIKSKQKIKNKRIKKELNINIELLPYINICLIKILYYLNNFSTIQLESFLKSVNSFIKFSLINDFAAFCFLNFFTRFLKKYTIFSLVKTISEFIINIYMCSPLHLNIKKFAAVLILDLLIHRYPKIREFTSEYLYSNINFIAPNEYQNYLFSSYDDLENSISLLINTQFSDSSKENDDNYEIHITVEKIAKLLGISHYITFSS</sequence>
<dbReference type="GO" id="GO:0007023">
    <property type="term" value="P:post-chaperonin tubulin folding pathway"/>
    <property type="evidence" value="ECO:0007669"/>
    <property type="project" value="InterPro"/>
</dbReference>
<dbReference type="InterPro" id="IPR033162">
    <property type="entry name" value="TBCD"/>
</dbReference>
<dbReference type="GO" id="GO:0005096">
    <property type="term" value="F:GTPase activator activity"/>
    <property type="evidence" value="ECO:0007669"/>
    <property type="project" value="InterPro"/>
</dbReference>
<feature type="transmembrane region" description="Helical" evidence="2">
    <location>
        <begin position="632"/>
        <end position="651"/>
    </location>
</feature>
<evidence type="ECO:0000313" key="3">
    <source>
        <dbReference type="EMBL" id="CXI96809.1"/>
    </source>
</evidence>
<keyword evidence="2" id="KW-0812">Transmembrane</keyword>
<dbReference type="PANTHER" id="PTHR12658:SF0">
    <property type="entry name" value="TUBULIN-SPECIFIC CHAPERONE D"/>
    <property type="match status" value="1"/>
</dbReference>
<dbReference type="Proteomes" id="UP000069549">
    <property type="component" value="Chromosome 13"/>
</dbReference>
<dbReference type="GO" id="GO:0000226">
    <property type="term" value="P:microtubule cytoskeleton organization"/>
    <property type="evidence" value="ECO:0007669"/>
    <property type="project" value="TreeGrafter"/>
</dbReference>
<keyword evidence="2" id="KW-0472">Membrane</keyword>
<proteinExistence type="predicted"/>
<evidence type="ECO:0000313" key="4">
    <source>
        <dbReference type="Proteomes" id="UP000069549"/>
    </source>
</evidence>
<feature type="compositionally biased region" description="Polar residues" evidence="1">
    <location>
        <begin position="1539"/>
        <end position="1550"/>
    </location>
</feature>
<dbReference type="InterPro" id="IPR016024">
    <property type="entry name" value="ARM-type_fold"/>
</dbReference>
<accession>A0A0Y9ZKT9</accession>
<dbReference type="GO" id="GO:0048487">
    <property type="term" value="F:beta-tubulin binding"/>
    <property type="evidence" value="ECO:0007669"/>
    <property type="project" value="InterPro"/>
</dbReference>
<feature type="region of interest" description="Disordered" evidence="1">
    <location>
        <begin position="1539"/>
        <end position="1563"/>
    </location>
</feature>
<reference evidence="3 4" key="1">
    <citation type="submission" date="2016-02" db="EMBL/GenBank/DDBJ databases">
        <authorList>
            <consortium name="Pathogen Informatics"/>
        </authorList>
    </citation>
    <scope>NUCLEOTIDE SEQUENCE [LARGE SCALE GENOMIC DNA]</scope>
    <source>
        <strain evidence="3 4">K173</strain>
    </source>
</reference>
<protein>
    <submittedName>
        <fullName evidence="3">Uncharacterized protein</fullName>
    </submittedName>
</protein>
<evidence type="ECO:0000256" key="1">
    <source>
        <dbReference type="SAM" id="MobiDB-lite"/>
    </source>
</evidence>
<evidence type="ECO:0000256" key="2">
    <source>
        <dbReference type="SAM" id="Phobius"/>
    </source>
</evidence>
<feature type="transmembrane region" description="Helical" evidence="2">
    <location>
        <begin position="215"/>
        <end position="233"/>
    </location>
</feature>
<dbReference type="Pfam" id="PF23579">
    <property type="entry name" value="ARM_TBCD"/>
    <property type="match status" value="1"/>
</dbReference>
<name>A0A0Y9ZKT9_PLABE</name>
<gene>
    <name evidence="3" type="ORF">PBK173_000394300</name>
</gene>
<dbReference type="SUPFAM" id="SSF48371">
    <property type="entry name" value="ARM repeat"/>
    <property type="match status" value="1"/>
</dbReference>
<feature type="transmembrane region" description="Helical" evidence="2">
    <location>
        <begin position="603"/>
        <end position="620"/>
    </location>
</feature>
<dbReference type="EMBL" id="LT160033">
    <property type="protein sequence ID" value="CXI96809.1"/>
    <property type="molecule type" value="Genomic_DNA"/>
</dbReference>